<evidence type="ECO:0000259" key="1">
    <source>
        <dbReference type="Pfam" id="PF04126"/>
    </source>
</evidence>
<evidence type="ECO:0000313" key="3">
    <source>
        <dbReference type="Proteomes" id="UP000599578"/>
    </source>
</evidence>
<organism evidence="2 3">
    <name type="scientific">Marinobacterium nitratireducens</name>
    <dbReference type="NCBI Taxonomy" id="518897"/>
    <lineage>
        <taxon>Bacteria</taxon>
        <taxon>Pseudomonadati</taxon>
        <taxon>Pseudomonadota</taxon>
        <taxon>Gammaproteobacteria</taxon>
        <taxon>Oceanospirillales</taxon>
        <taxon>Oceanospirillaceae</taxon>
        <taxon>Marinobacterium</taxon>
    </lineage>
</organism>
<sequence length="123" mass="13103">MTKIRISTDRQSFTAALDESDTAAAILASLPIEGRANVWGDEIYFRTPVSLKAAADARADVEVGDLAYWPPGNAFCIFFGATPASHADEPRAASPVNLFGRIDAAPEELRAIPDGCPIRIEAA</sequence>
<dbReference type="InterPro" id="IPR029000">
    <property type="entry name" value="Cyclophilin-like_dom_sf"/>
</dbReference>
<reference evidence="2 3" key="1">
    <citation type="journal article" date="2014" name="Int. J. Syst. Evol. Microbiol.">
        <title>Complete genome sequence of Corynebacterium casei LMG S-19264T (=DSM 44701T), isolated from a smear-ripened cheese.</title>
        <authorList>
            <consortium name="US DOE Joint Genome Institute (JGI-PGF)"/>
            <person name="Walter F."/>
            <person name="Albersmeier A."/>
            <person name="Kalinowski J."/>
            <person name="Ruckert C."/>
        </authorList>
    </citation>
    <scope>NUCLEOTIDE SEQUENCE [LARGE SCALE GENOMIC DNA]</scope>
    <source>
        <strain evidence="2 3">CGMCC 1.7286</strain>
    </source>
</reference>
<feature type="domain" description="Cyclophilin TM1367-like" evidence="1">
    <location>
        <begin position="3"/>
        <end position="121"/>
    </location>
</feature>
<dbReference type="Proteomes" id="UP000599578">
    <property type="component" value="Unassembled WGS sequence"/>
</dbReference>
<protein>
    <recommendedName>
        <fullName evidence="1">Cyclophilin TM1367-like domain-containing protein</fullName>
    </recommendedName>
</protein>
<dbReference type="RefSeq" id="WP_188862765.1">
    <property type="nucleotide sequence ID" value="NZ_BMLT01000016.1"/>
</dbReference>
<dbReference type="SUPFAM" id="SSF50891">
    <property type="entry name" value="Cyclophilin-like"/>
    <property type="match status" value="1"/>
</dbReference>
<keyword evidence="3" id="KW-1185">Reference proteome</keyword>
<name>A0A917ZR43_9GAMM</name>
<dbReference type="InterPro" id="IPR025658">
    <property type="entry name" value="Cyclophilin_TM1367"/>
</dbReference>
<proteinExistence type="predicted"/>
<dbReference type="Gene3D" id="2.40.100.20">
    <property type="match status" value="1"/>
</dbReference>
<dbReference type="EMBL" id="BMLT01000016">
    <property type="protein sequence ID" value="GGO88372.1"/>
    <property type="molecule type" value="Genomic_DNA"/>
</dbReference>
<comment type="caution">
    <text evidence="2">The sequence shown here is derived from an EMBL/GenBank/DDBJ whole genome shotgun (WGS) entry which is preliminary data.</text>
</comment>
<evidence type="ECO:0000313" key="2">
    <source>
        <dbReference type="EMBL" id="GGO88372.1"/>
    </source>
</evidence>
<accession>A0A917ZR43</accession>
<dbReference type="AlphaFoldDB" id="A0A917ZR43"/>
<dbReference type="Pfam" id="PF04126">
    <property type="entry name" value="Cyclophil_like"/>
    <property type="match status" value="1"/>
</dbReference>
<gene>
    <name evidence="2" type="ORF">GCM10011348_43720</name>
</gene>